<dbReference type="Gramene" id="KRH69055">
    <property type="protein sequence ID" value="KRH69055"/>
    <property type="gene ID" value="GLYMA_02G001000"/>
</dbReference>
<accession>A0A0R0L0C2</accession>
<dbReference type="Pfam" id="PF13087">
    <property type="entry name" value="AAA_12"/>
    <property type="match status" value="1"/>
</dbReference>
<dbReference type="SUPFAM" id="SSF52540">
    <property type="entry name" value="P-loop containing nucleoside triphosphate hydrolases"/>
    <property type="match status" value="1"/>
</dbReference>
<dbReference type="CDD" id="cd18808">
    <property type="entry name" value="SF1_C_Upf1"/>
    <property type="match status" value="1"/>
</dbReference>
<dbReference type="GO" id="GO:0003678">
    <property type="term" value="F:DNA helicase activity"/>
    <property type="evidence" value="ECO:0007669"/>
    <property type="project" value="UniProtKB-EC"/>
</dbReference>
<dbReference type="ExpressionAtlas" id="A0A0R0L0C2">
    <property type="expression patterns" value="baseline and differential"/>
</dbReference>
<dbReference type="RefSeq" id="XP_006574496.1">
    <property type="nucleotide sequence ID" value="XM_006574433.4"/>
</dbReference>
<evidence type="ECO:0000259" key="9">
    <source>
        <dbReference type="SMART" id="SM00487"/>
    </source>
</evidence>
<dbReference type="GO" id="GO:0005681">
    <property type="term" value="C:spliceosomal complex"/>
    <property type="evidence" value="ECO:0007669"/>
    <property type="project" value="UniProtKB-KW"/>
</dbReference>
<name>A0A0R0L0C2_SOYBN</name>
<protein>
    <recommendedName>
        <fullName evidence="13">Helicase ATP-binding domain-containing protein</fullName>
    </recommendedName>
</protein>
<dbReference type="Gene3D" id="3.40.50.300">
    <property type="entry name" value="P-loop containing nucleotide triphosphate hydrolases"/>
    <property type="match status" value="2"/>
</dbReference>
<comment type="catalytic activity">
    <reaction evidence="7">
        <text>ATP + H2O = ADP + phosphate + H(+)</text>
        <dbReference type="Rhea" id="RHEA:13065"/>
        <dbReference type="ChEBI" id="CHEBI:15377"/>
        <dbReference type="ChEBI" id="CHEBI:15378"/>
        <dbReference type="ChEBI" id="CHEBI:30616"/>
        <dbReference type="ChEBI" id="CHEBI:43474"/>
        <dbReference type="ChEBI" id="CHEBI:456216"/>
        <dbReference type="EC" id="3.6.4.12"/>
    </reaction>
    <physiologicalReaction direction="left-to-right" evidence="7">
        <dbReference type="Rhea" id="RHEA:13066"/>
    </physiologicalReaction>
</comment>
<dbReference type="InterPro" id="IPR003593">
    <property type="entry name" value="AAA+_ATPase"/>
</dbReference>
<dbReference type="InterPro" id="IPR050534">
    <property type="entry name" value="Coronavir_polyprotein_1ab"/>
</dbReference>
<dbReference type="AlphaFoldDB" id="A0A0R0L0C2"/>
<evidence type="ECO:0000313" key="12">
    <source>
        <dbReference type="Proteomes" id="UP000008827"/>
    </source>
</evidence>
<feature type="domain" description="Helicase ATP-binding" evidence="9">
    <location>
        <begin position="450"/>
        <end position="702"/>
    </location>
</feature>
<dbReference type="GeneID" id="100816409"/>
<keyword evidence="3" id="KW-0547">Nucleotide-binding</keyword>
<dbReference type="GO" id="GO:0005524">
    <property type="term" value="F:ATP binding"/>
    <property type="evidence" value="ECO:0007669"/>
    <property type="project" value="UniProtKB-KW"/>
</dbReference>
<keyword evidence="2" id="KW-0747">Spliceosome</keyword>
<evidence type="ECO:0000256" key="5">
    <source>
        <dbReference type="ARBA" id="ARBA00022806"/>
    </source>
</evidence>
<dbReference type="SMART" id="SM00487">
    <property type="entry name" value="DEXDc"/>
    <property type="match status" value="1"/>
</dbReference>
<dbReference type="InterPro" id="IPR027417">
    <property type="entry name" value="P-loop_NTPase"/>
</dbReference>
<feature type="domain" description="AAA+ ATPase" evidence="8">
    <location>
        <begin position="469"/>
        <end position="684"/>
    </location>
</feature>
<evidence type="ECO:0000256" key="7">
    <source>
        <dbReference type="ARBA" id="ARBA00048432"/>
    </source>
</evidence>
<dbReference type="InterPro" id="IPR041679">
    <property type="entry name" value="DNA2/NAM7-like_C"/>
</dbReference>
<evidence type="ECO:0008006" key="13">
    <source>
        <dbReference type="Google" id="ProtNLM"/>
    </source>
</evidence>
<dbReference type="EMBL" id="CM000835">
    <property type="protein sequence ID" value="KRH69055.1"/>
    <property type="molecule type" value="Genomic_DNA"/>
</dbReference>
<dbReference type="InterPro" id="IPR014001">
    <property type="entry name" value="Helicase_ATP-bd"/>
</dbReference>
<sequence>METALTCFFCGRLPPATASSQHFRCSNASASGLVRFSLPPSFRLIRNATNTSETNVKSRRRRRRTCPPLEVEEGILHQNGDPFGKKDLGKSVMSWIRDSMRAMASDLAAAELEGGEGEFELWERMGPGLTFIMLAQPYLNAVPMPIGLEGLCLKVCTHYPTLFDHFQRELRQVLRDSFIQDWRDTKSWKLLKDLANSAQHRAVVRKITQPKSVQGVLGMDFEKVKTIQHRIDEFTSHMSELLRIERDAELEFTQEELDAVPKPDDTSDSSKPIDFLVSHSQPQQELCDTICNLNAISTSRGLGGMHLVLFKVEGNHRLPPTALSPGDMVCVRTYDSTGAITTSCIQGFVNSFGDDGYSITVALESRHGDPTFSKLFGKSVRIDRIQGLADTLTYERNCEALMLLQKNGLRKKNPSISVVATLFGDGEDVAWLEKNQLVDWAEENLDARLGNETFDDSQQRAIAMGLNKKRPVLVIQGPPGTGKTGLLKQLIVCAVQQGERVLVTAPTNAAVDNMVEKLSNVGLNIVRVGNPARISKTVGSKSLEEIVNAKLASFREEYERKKSDLRKDLRHCLKDDSLASGIRQLLKQLGRSLKKKEKQTVVEVLSSAQVVLATNTGAADPLIRRLDTFDLVVIDEAGQAIEPSCWIPILQGKRCILAGDQCQLAPVILSRKALEGGLGISLLERAATLHEGILTTRLTTQYRMNDAIASWASKEMYGGLLKSSETVFSHLLVNSPFVKPTWITQCPLLLLDTRMPYGSLSVGCEEHLDPAGTGSLYNEGEAEIVLQHVFSLIYAGVSPTAIAVQSPYVAQVQLLRDKLDEFPEAAGTIKHIGSCWIPRG</sequence>
<comment type="similarity">
    <text evidence="1">Belongs to the DNA2/NAM7 helicase family.</text>
</comment>
<reference evidence="11" key="2">
    <citation type="submission" date="2018-02" db="UniProtKB">
        <authorList>
            <consortium name="EnsemblPlants"/>
        </authorList>
    </citation>
    <scope>IDENTIFICATION</scope>
    <source>
        <strain evidence="11">Williams 82</strain>
    </source>
</reference>
<keyword evidence="6" id="KW-0067">ATP-binding</keyword>
<reference evidence="10" key="3">
    <citation type="submission" date="2018-07" db="EMBL/GenBank/DDBJ databases">
        <title>WGS assembly of Glycine max.</title>
        <authorList>
            <person name="Schmutz J."/>
            <person name="Cannon S."/>
            <person name="Schlueter J."/>
            <person name="Ma J."/>
            <person name="Mitros T."/>
            <person name="Nelson W."/>
            <person name="Hyten D."/>
            <person name="Song Q."/>
            <person name="Thelen J."/>
            <person name="Cheng J."/>
            <person name="Xu D."/>
            <person name="Hellsten U."/>
            <person name="May G."/>
            <person name="Yu Y."/>
            <person name="Sakurai T."/>
            <person name="Umezawa T."/>
            <person name="Bhattacharyya M."/>
            <person name="Sandhu D."/>
            <person name="Valliyodan B."/>
            <person name="Lindquist E."/>
            <person name="Peto M."/>
            <person name="Grant D."/>
            <person name="Shu S."/>
            <person name="Goodstein D."/>
            <person name="Barry K."/>
            <person name="Futrell-Griggs M."/>
            <person name="Abernathy B."/>
            <person name="Du J."/>
            <person name="Tian Z."/>
            <person name="Zhu L."/>
            <person name="Gill N."/>
            <person name="Joshi T."/>
            <person name="Libault M."/>
            <person name="Sethuraman A."/>
            <person name="Zhang X."/>
            <person name="Shinozaki K."/>
            <person name="Nguyen H."/>
            <person name="Wing R."/>
            <person name="Cregan P."/>
            <person name="Specht J."/>
            <person name="Grimwood J."/>
            <person name="Rokhsar D."/>
            <person name="Stacey G."/>
            <person name="Shoemaker R."/>
            <person name="Jackson S."/>
        </authorList>
    </citation>
    <scope>NUCLEOTIDE SEQUENCE</scope>
    <source>
        <tissue evidence="10">Callus</tissue>
    </source>
</reference>
<evidence type="ECO:0000259" key="8">
    <source>
        <dbReference type="SMART" id="SM00382"/>
    </source>
</evidence>
<dbReference type="InterPro" id="IPR047187">
    <property type="entry name" value="SF1_C_Upf1"/>
</dbReference>
<reference evidence="10 11" key="1">
    <citation type="journal article" date="2010" name="Nature">
        <title>Genome sequence of the palaeopolyploid soybean.</title>
        <authorList>
            <person name="Schmutz J."/>
            <person name="Cannon S.B."/>
            <person name="Schlueter J."/>
            <person name="Ma J."/>
            <person name="Mitros T."/>
            <person name="Nelson W."/>
            <person name="Hyten D.L."/>
            <person name="Song Q."/>
            <person name="Thelen J.J."/>
            <person name="Cheng J."/>
            <person name="Xu D."/>
            <person name="Hellsten U."/>
            <person name="May G.D."/>
            <person name="Yu Y."/>
            <person name="Sakurai T."/>
            <person name="Umezawa T."/>
            <person name="Bhattacharyya M.K."/>
            <person name="Sandhu D."/>
            <person name="Valliyodan B."/>
            <person name="Lindquist E."/>
            <person name="Peto M."/>
            <person name="Grant D."/>
            <person name="Shu S."/>
            <person name="Goodstein D."/>
            <person name="Barry K."/>
            <person name="Futrell-Griggs M."/>
            <person name="Abernathy B."/>
            <person name="Du J."/>
            <person name="Tian Z."/>
            <person name="Zhu L."/>
            <person name="Gill N."/>
            <person name="Joshi T."/>
            <person name="Libault M."/>
            <person name="Sethuraman A."/>
            <person name="Zhang X.-C."/>
            <person name="Shinozaki K."/>
            <person name="Nguyen H.T."/>
            <person name="Wing R.A."/>
            <person name="Cregan P."/>
            <person name="Specht J."/>
            <person name="Grimwood J."/>
            <person name="Rokhsar D."/>
            <person name="Stacey G."/>
            <person name="Shoemaker R.C."/>
            <person name="Jackson S.A."/>
        </authorList>
    </citation>
    <scope>NUCLEOTIDE SEQUENCE [LARGE SCALE GENOMIC DNA]</scope>
    <source>
        <strain evidence="11">cv. Williams 82</strain>
        <tissue evidence="10">Callus</tissue>
    </source>
</reference>
<dbReference type="Pfam" id="PF13086">
    <property type="entry name" value="AAA_11"/>
    <property type="match status" value="1"/>
</dbReference>
<dbReference type="SMART" id="SM00382">
    <property type="entry name" value="AAA"/>
    <property type="match status" value="1"/>
</dbReference>
<dbReference type="SMR" id="A0A0R0L0C2"/>
<keyword evidence="4" id="KW-0378">Hydrolase</keyword>
<dbReference type="Proteomes" id="UP000008827">
    <property type="component" value="Chromosome 2"/>
</dbReference>
<evidence type="ECO:0000313" key="10">
    <source>
        <dbReference type="EMBL" id="KRH69055.1"/>
    </source>
</evidence>
<dbReference type="Gene3D" id="2.40.30.270">
    <property type="match status" value="1"/>
</dbReference>
<evidence type="ECO:0000256" key="3">
    <source>
        <dbReference type="ARBA" id="ARBA00022741"/>
    </source>
</evidence>
<dbReference type="OrthoDB" id="6513042at2759"/>
<evidence type="ECO:0000256" key="6">
    <source>
        <dbReference type="ARBA" id="ARBA00022840"/>
    </source>
</evidence>
<evidence type="ECO:0000256" key="4">
    <source>
        <dbReference type="ARBA" id="ARBA00022801"/>
    </source>
</evidence>
<gene>
    <name evidence="11" type="primary">LOC100816409</name>
    <name evidence="10" type="ORF">GLYMA_02G001000</name>
</gene>
<dbReference type="PANTHER" id="PTHR43788">
    <property type="entry name" value="DNA2/NAM7 HELICASE FAMILY MEMBER"/>
    <property type="match status" value="1"/>
</dbReference>
<dbReference type="EnsemblPlants" id="KRH69055">
    <property type="protein sequence ID" value="KRH69055"/>
    <property type="gene ID" value="GLYMA_02G001000"/>
</dbReference>
<dbReference type="FunFam" id="2.40.30.270:FF:000003">
    <property type="entry name" value="DNA-binding protein SMUBP-2 isoform X2"/>
    <property type="match status" value="1"/>
</dbReference>
<evidence type="ECO:0000256" key="1">
    <source>
        <dbReference type="ARBA" id="ARBA00007913"/>
    </source>
</evidence>
<dbReference type="InterPro" id="IPR041677">
    <property type="entry name" value="DNA2/NAM7_AAA_11"/>
</dbReference>
<evidence type="ECO:0000256" key="2">
    <source>
        <dbReference type="ARBA" id="ARBA00022728"/>
    </source>
</evidence>
<dbReference type="PANTHER" id="PTHR43788:SF3">
    <property type="entry name" value="P-LOOP CONTAINING NUCLEOSIDE TRIPHOSPHATE HYDROLASES SUPERFAMILY PROTEIN"/>
    <property type="match status" value="1"/>
</dbReference>
<proteinExistence type="inferred from homology"/>
<keyword evidence="2" id="KW-0507">mRNA processing</keyword>
<keyword evidence="12" id="KW-1185">Reference proteome</keyword>
<dbReference type="GO" id="GO:0016787">
    <property type="term" value="F:hydrolase activity"/>
    <property type="evidence" value="ECO:0007669"/>
    <property type="project" value="UniProtKB-KW"/>
</dbReference>
<keyword evidence="2" id="KW-0508">mRNA splicing</keyword>
<evidence type="ECO:0000313" key="11">
    <source>
        <dbReference type="EnsemblPlants" id="KRH69055"/>
    </source>
</evidence>
<keyword evidence="5" id="KW-0347">Helicase</keyword>
<dbReference type="CDD" id="cd18044">
    <property type="entry name" value="DEXXQc_SMUBP2"/>
    <property type="match status" value="1"/>
</dbReference>
<organism evidence="10">
    <name type="scientific">Glycine max</name>
    <name type="common">Soybean</name>
    <name type="synonym">Glycine hispida</name>
    <dbReference type="NCBI Taxonomy" id="3847"/>
    <lineage>
        <taxon>Eukaryota</taxon>
        <taxon>Viridiplantae</taxon>
        <taxon>Streptophyta</taxon>
        <taxon>Embryophyta</taxon>
        <taxon>Tracheophyta</taxon>
        <taxon>Spermatophyta</taxon>
        <taxon>Magnoliopsida</taxon>
        <taxon>eudicotyledons</taxon>
        <taxon>Gunneridae</taxon>
        <taxon>Pentapetalae</taxon>
        <taxon>rosids</taxon>
        <taxon>fabids</taxon>
        <taxon>Fabales</taxon>
        <taxon>Fabaceae</taxon>
        <taxon>Papilionoideae</taxon>
        <taxon>50 kb inversion clade</taxon>
        <taxon>NPAAA clade</taxon>
        <taxon>indigoferoid/millettioid clade</taxon>
        <taxon>Phaseoleae</taxon>
        <taxon>Glycine</taxon>
        <taxon>Glycine subgen. Soja</taxon>
    </lineage>
</organism>